<name>A0A9W9MIY5_9EURO</name>
<accession>A0A9W9MIY5</accession>
<sequence>MPLQGGLISSPSTPVSDNRKPHVLIETLIKFAQRIHGYSCQGTTHLDALSGPWRVHGQPQLRDAIEEASRRISFAHTTRGASREAISLLADRIFPLCISAGRAGNVNISPSPMRK</sequence>
<keyword evidence="2" id="KW-1185">Reference proteome</keyword>
<dbReference type="GeneID" id="83181179"/>
<dbReference type="RefSeq" id="XP_058308069.1">
    <property type="nucleotide sequence ID" value="XM_058453878.1"/>
</dbReference>
<reference evidence="1" key="1">
    <citation type="submission" date="2022-12" db="EMBL/GenBank/DDBJ databases">
        <authorList>
            <person name="Petersen C."/>
        </authorList>
    </citation>
    <scope>NUCLEOTIDE SEQUENCE</scope>
    <source>
        <strain evidence="1">IBT 15544</strain>
    </source>
</reference>
<reference evidence="1" key="2">
    <citation type="journal article" date="2023" name="IMA Fungus">
        <title>Comparative genomic study of the Penicillium genus elucidates a diverse pangenome and 15 lateral gene transfer events.</title>
        <authorList>
            <person name="Petersen C."/>
            <person name="Sorensen T."/>
            <person name="Nielsen M.R."/>
            <person name="Sondergaard T.E."/>
            <person name="Sorensen J.L."/>
            <person name="Fitzpatrick D.A."/>
            <person name="Frisvad J.C."/>
            <person name="Nielsen K.L."/>
        </authorList>
    </citation>
    <scope>NUCLEOTIDE SEQUENCE</scope>
    <source>
        <strain evidence="1">IBT 15544</strain>
    </source>
</reference>
<dbReference type="AlphaFoldDB" id="A0A9W9MIY5"/>
<evidence type="ECO:0000313" key="1">
    <source>
        <dbReference type="EMBL" id="KAJ5202153.1"/>
    </source>
</evidence>
<comment type="caution">
    <text evidence="1">The sequence shown here is derived from an EMBL/GenBank/DDBJ whole genome shotgun (WGS) entry which is preliminary data.</text>
</comment>
<dbReference type="Proteomes" id="UP001150904">
    <property type="component" value="Unassembled WGS sequence"/>
</dbReference>
<dbReference type="EMBL" id="JAPQKR010000013">
    <property type="protein sequence ID" value="KAJ5202153.1"/>
    <property type="molecule type" value="Genomic_DNA"/>
</dbReference>
<protein>
    <submittedName>
        <fullName evidence="1">Uncharacterized protein</fullName>
    </submittedName>
</protein>
<proteinExistence type="predicted"/>
<evidence type="ECO:0000313" key="2">
    <source>
        <dbReference type="Proteomes" id="UP001150904"/>
    </source>
</evidence>
<organism evidence="1 2">
    <name type="scientific">Penicillium cinerascens</name>
    <dbReference type="NCBI Taxonomy" id="70096"/>
    <lineage>
        <taxon>Eukaryota</taxon>
        <taxon>Fungi</taxon>
        <taxon>Dikarya</taxon>
        <taxon>Ascomycota</taxon>
        <taxon>Pezizomycotina</taxon>
        <taxon>Eurotiomycetes</taxon>
        <taxon>Eurotiomycetidae</taxon>
        <taxon>Eurotiales</taxon>
        <taxon>Aspergillaceae</taxon>
        <taxon>Penicillium</taxon>
    </lineage>
</organism>
<gene>
    <name evidence="1" type="ORF">N7498_006816</name>
</gene>